<proteinExistence type="predicted"/>
<evidence type="ECO:0000313" key="2">
    <source>
        <dbReference type="EnsemblPlants" id="OMERI01G35040.1"/>
    </source>
</evidence>
<evidence type="ECO:0000313" key="3">
    <source>
        <dbReference type="Proteomes" id="UP000008021"/>
    </source>
</evidence>
<dbReference type="Proteomes" id="UP000008021">
    <property type="component" value="Chromosome 1"/>
</dbReference>
<reference evidence="2" key="2">
    <citation type="submission" date="2018-05" db="EMBL/GenBank/DDBJ databases">
        <title>OmerRS3 (Oryza meridionalis Reference Sequence Version 3).</title>
        <authorList>
            <person name="Zhang J."/>
            <person name="Kudrna D."/>
            <person name="Lee S."/>
            <person name="Talag J."/>
            <person name="Welchert J."/>
            <person name="Wing R.A."/>
        </authorList>
    </citation>
    <scope>NUCLEOTIDE SEQUENCE [LARGE SCALE GENOMIC DNA]</scope>
    <source>
        <strain evidence="2">cv. OR44</strain>
    </source>
</reference>
<accession>A0A0E0CAM9</accession>
<dbReference type="AlphaFoldDB" id="A0A0E0CAM9"/>
<evidence type="ECO:0000256" key="1">
    <source>
        <dbReference type="SAM" id="MobiDB-lite"/>
    </source>
</evidence>
<organism evidence="2">
    <name type="scientific">Oryza meridionalis</name>
    <dbReference type="NCBI Taxonomy" id="40149"/>
    <lineage>
        <taxon>Eukaryota</taxon>
        <taxon>Viridiplantae</taxon>
        <taxon>Streptophyta</taxon>
        <taxon>Embryophyta</taxon>
        <taxon>Tracheophyta</taxon>
        <taxon>Spermatophyta</taxon>
        <taxon>Magnoliopsida</taxon>
        <taxon>Liliopsida</taxon>
        <taxon>Poales</taxon>
        <taxon>Poaceae</taxon>
        <taxon>BOP clade</taxon>
        <taxon>Oryzoideae</taxon>
        <taxon>Oryzeae</taxon>
        <taxon>Oryzinae</taxon>
        <taxon>Oryza</taxon>
    </lineage>
</organism>
<keyword evidence="3" id="KW-1185">Reference proteome</keyword>
<protein>
    <submittedName>
        <fullName evidence="2">Uncharacterized protein</fullName>
    </submittedName>
</protein>
<dbReference type="EnsemblPlants" id="OMERI01G35040.1">
    <property type="protein sequence ID" value="OMERI01G35040.1"/>
    <property type="gene ID" value="OMERI01G35040"/>
</dbReference>
<sequence>MAIKRIWIARWLDARRVAPVFIPTVPDFLRLRKCAVSVSSFVGDRSTPQRRRSMWEVFVTRDVVTRTRLFALLLPGAGARGSWSDWSSSERHLDASR</sequence>
<feature type="region of interest" description="Disordered" evidence="1">
    <location>
        <begin position="78"/>
        <end position="97"/>
    </location>
</feature>
<reference evidence="2" key="1">
    <citation type="submission" date="2015-04" db="UniProtKB">
        <authorList>
            <consortium name="EnsemblPlants"/>
        </authorList>
    </citation>
    <scope>IDENTIFICATION</scope>
</reference>
<dbReference type="HOGENOM" id="CLU_2350266_0_0_1"/>
<name>A0A0E0CAM9_9ORYZ</name>
<feature type="compositionally biased region" description="Basic and acidic residues" evidence="1">
    <location>
        <begin position="88"/>
        <end position="97"/>
    </location>
</feature>
<dbReference type="Gramene" id="OMERI01G35040.1">
    <property type="protein sequence ID" value="OMERI01G35040.1"/>
    <property type="gene ID" value="OMERI01G35040"/>
</dbReference>